<dbReference type="InterPro" id="IPR051452">
    <property type="entry name" value="Diverse_Oxidoreductases"/>
</dbReference>
<dbReference type="GO" id="GO:0051537">
    <property type="term" value="F:2 iron, 2 sulfur cluster binding"/>
    <property type="evidence" value="ECO:0007669"/>
    <property type="project" value="UniProtKB-KW"/>
</dbReference>
<dbReference type="EMBL" id="JAAEDH010000001">
    <property type="protein sequence ID" value="MBR0653693.1"/>
    <property type="molecule type" value="Genomic_DNA"/>
</dbReference>
<organism evidence="6 7">
    <name type="scientific">Plastoroseomonas arctica</name>
    <dbReference type="NCBI Taxonomy" id="1509237"/>
    <lineage>
        <taxon>Bacteria</taxon>
        <taxon>Pseudomonadati</taxon>
        <taxon>Pseudomonadota</taxon>
        <taxon>Alphaproteobacteria</taxon>
        <taxon>Acetobacterales</taxon>
        <taxon>Acetobacteraceae</taxon>
        <taxon>Plastoroseomonas</taxon>
    </lineage>
</organism>
<evidence type="ECO:0000313" key="6">
    <source>
        <dbReference type="EMBL" id="MBR0653693.1"/>
    </source>
</evidence>
<keyword evidence="3" id="KW-0408">Iron</keyword>
<dbReference type="InterPro" id="IPR036010">
    <property type="entry name" value="2Fe-2S_ferredoxin-like_sf"/>
</dbReference>
<dbReference type="AlphaFoldDB" id="A0AAF1JVI0"/>
<gene>
    <name evidence="6" type="ORF">GXW79_01235</name>
</gene>
<dbReference type="Gene3D" id="1.10.150.120">
    <property type="entry name" value="[2Fe-2S]-binding domain"/>
    <property type="match status" value="1"/>
</dbReference>
<dbReference type="Pfam" id="PF01799">
    <property type="entry name" value="Fer2_2"/>
    <property type="match status" value="1"/>
</dbReference>
<evidence type="ECO:0000313" key="7">
    <source>
        <dbReference type="Proteomes" id="UP001196068"/>
    </source>
</evidence>
<dbReference type="GO" id="GO:0046872">
    <property type="term" value="F:metal ion binding"/>
    <property type="evidence" value="ECO:0007669"/>
    <property type="project" value="UniProtKB-KW"/>
</dbReference>
<evidence type="ECO:0000256" key="4">
    <source>
        <dbReference type="ARBA" id="ARBA00023014"/>
    </source>
</evidence>
<dbReference type="PANTHER" id="PTHR44379:SF6">
    <property type="entry name" value="BLR6046 PROTEIN"/>
    <property type="match status" value="1"/>
</dbReference>
<keyword evidence="7" id="KW-1185">Reference proteome</keyword>
<dbReference type="CDD" id="cd00207">
    <property type="entry name" value="fer2"/>
    <property type="match status" value="1"/>
</dbReference>
<evidence type="ECO:0000256" key="1">
    <source>
        <dbReference type="ARBA" id="ARBA00022714"/>
    </source>
</evidence>
<feature type="domain" description="2Fe-2S ferredoxin-type" evidence="5">
    <location>
        <begin position="46"/>
        <end position="122"/>
    </location>
</feature>
<dbReference type="GO" id="GO:0016491">
    <property type="term" value="F:oxidoreductase activity"/>
    <property type="evidence" value="ECO:0007669"/>
    <property type="project" value="InterPro"/>
</dbReference>
<dbReference type="PROSITE" id="PS51085">
    <property type="entry name" value="2FE2S_FER_2"/>
    <property type="match status" value="1"/>
</dbReference>
<dbReference type="Gene3D" id="3.10.20.30">
    <property type="match status" value="1"/>
</dbReference>
<dbReference type="Pfam" id="PF00111">
    <property type="entry name" value="Fer2"/>
    <property type="match status" value="1"/>
</dbReference>
<sequence>MPSRAWAPRSRRCRPRRSATCCAPISSDAGSGSTSPASSRNEWRFRLIAFTLNGAPAALDLPEDVPLLAALREAAGLSGPRFGCGVEACGACHVLLDGRSVPSCLLPLSAVAGRAVTTVEGLGSETAPHPLQSAFLAEQAGQCGYCLSGILISAVALLQAKPDPDEAEVRAALEPHLCRCGSHNRIIRAVLRAAREGVPA</sequence>
<dbReference type="InterPro" id="IPR036884">
    <property type="entry name" value="2Fe-2S-bd_dom_sf"/>
</dbReference>
<name>A0AAF1JVI0_9PROT</name>
<keyword evidence="1" id="KW-0001">2Fe-2S</keyword>
<dbReference type="PANTHER" id="PTHR44379">
    <property type="entry name" value="OXIDOREDUCTASE WITH IRON-SULFUR SUBUNIT"/>
    <property type="match status" value="1"/>
</dbReference>
<keyword evidence="4" id="KW-0411">Iron-sulfur</keyword>
<evidence type="ECO:0000256" key="3">
    <source>
        <dbReference type="ARBA" id="ARBA00023004"/>
    </source>
</evidence>
<dbReference type="SUPFAM" id="SSF54292">
    <property type="entry name" value="2Fe-2S ferredoxin-like"/>
    <property type="match status" value="1"/>
</dbReference>
<dbReference type="Proteomes" id="UP001196068">
    <property type="component" value="Unassembled WGS sequence"/>
</dbReference>
<keyword evidence="2" id="KW-0479">Metal-binding</keyword>
<comment type="caution">
    <text evidence="6">The sequence shown here is derived from an EMBL/GenBank/DDBJ whole genome shotgun (WGS) entry which is preliminary data.</text>
</comment>
<proteinExistence type="predicted"/>
<evidence type="ECO:0000259" key="5">
    <source>
        <dbReference type="PROSITE" id="PS51085"/>
    </source>
</evidence>
<accession>A0AAF1JVI0</accession>
<dbReference type="InterPro" id="IPR012675">
    <property type="entry name" value="Beta-grasp_dom_sf"/>
</dbReference>
<reference evidence="6" key="2">
    <citation type="journal article" date="2021" name="Syst. Appl. Microbiol.">
        <title>Roseomonas hellenica sp. nov., isolated from roots of wild-growing Alkanna tinctoria.</title>
        <authorList>
            <person name="Rat A."/>
            <person name="Naranjo H.D."/>
            <person name="Lebbe L."/>
            <person name="Cnockaert M."/>
            <person name="Krigas N."/>
            <person name="Grigoriadou K."/>
            <person name="Maloupa E."/>
            <person name="Willems A."/>
        </authorList>
    </citation>
    <scope>NUCLEOTIDE SEQUENCE</scope>
    <source>
        <strain evidence="6">LMG 28251</strain>
    </source>
</reference>
<reference evidence="6" key="1">
    <citation type="submission" date="2020-01" db="EMBL/GenBank/DDBJ databases">
        <authorList>
            <person name="Rat A."/>
        </authorList>
    </citation>
    <scope>NUCLEOTIDE SEQUENCE</scope>
    <source>
        <strain evidence="6">LMG 28251</strain>
    </source>
</reference>
<dbReference type="InterPro" id="IPR001041">
    <property type="entry name" value="2Fe-2S_ferredoxin-type"/>
</dbReference>
<protein>
    <submittedName>
        <fullName evidence="6">(2Fe-2S)-binding protein</fullName>
    </submittedName>
</protein>
<evidence type="ECO:0000256" key="2">
    <source>
        <dbReference type="ARBA" id="ARBA00022723"/>
    </source>
</evidence>
<dbReference type="InterPro" id="IPR002888">
    <property type="entry name" value="2Fe-2S-bd"/>
</dbReference>
<dbReference type="SUPFAM" id="SSF47741">
    <property type="entry name" value="CO dehydrogenase ISP C-domain like"/>
    <property type="match status" value="1"/>
</dbReference>